<accession>A0A7X3KRQ6</accession>
<keyword evidence="1 6" id="KW-0489">Methyltransferase</keyword>
<keyword evidence="3 6" id="KW-0949">S-adenosyl-L-methionine</keyword>
<dbReference type="GO" id="GO:0009307">
    <property type="term" value="P:DNA restriction-modification system"/>
    <property type="evidence" value="ECO:0007669"/>
    <property type="project" value="UniProtKB-KW"/>
</dbReference>
<proteinExistence type="inferred from homology"/>
<dbReference type="Gene3D" id="3.40.50.150">
    <property type="entry name" value="Vaccinia Virus protein VP39"/>
    <property type="match status" value="1"/>
</dbReference>
<dbReference type="GO" id="GO:0032259">
    <property type="term" value="P:methylation"/>
    <property type="evidence" value="ECO:0007669"/>
    <property type="project" value="UniProtKB-KW"/>
</dbReference>
<dbReference type="Pfam" id="PF00145">
    <property type="entry name" value="DNA_methylase"/>
    <property type="match status" value="1"/>
</dbReference>
<dbReference type="PANTHER" id="PTHR10629">
    <property type="entry name" value="CYTOSINE-SPECIFIC METHYLTRANSFERASE"/>
    <property type="match status" value="1"/>
</dbReference>
<evidence type="ECO:0000256" key="5">
    <source>
        <dbReference type="ARBA" id="ARBA00047422"/>
    </source>
</evidence>
<dbReference type="SUPFAM" id="SSF53335">
    <property type="entry name" value="S-adenosyl-L-methionine-dependent methyltransferases"/>
    <property type="match status" value="1"/>
</dbReference>
<keyword evidence="10" id="KW-1185">Reference proteome</keyword>
<dbReference type="InterPro" id="IPR001525">
    <property type="entry name" value="C5_MeTfrase"/>
</dbReference>
<protein>
    <recommendedName>
        <fullName evidence="8">Cytosine-specific methyltransferase</fullName>
        <ecNumber evidence="8">2.1.1.37</ecNumber>
    </recommendedName>
</protein>
<evidence type="ECO:0000313" key="9">
    <source>
        <dbReference type="EMBL" id="MWJ28606.1"/>
    </source>
</evidence>
<reference evidence="9 10" key="1">
    <citation type="submission" date="2019-12" db="EMBL/GenBank/DDBJ databases">
        <title>Halomonas rutogse sp. nov. isolated from two lakes on Tibetan Plateau.</title>
        <authorList>
            <person name="Gao P."/>
        </authorList>
    </citation>
    <scope>NUCLEOTIDE SEQUENCE [LARGE SCALE GENOMIC DNA]</scope>
    <source>
        <strain evidence="9 10">ZH2S</strain>
    </source>
</reference>
<organism evidence="9 10">
    <name type="scientific">Vreelandella zhuhanensis</name>
    <dbReference type="NCBI Taxonomy" id="2684210"/>
    <lineage>
        <taxon>Bacteria</taxon>
        <taxon>Pseudomonadati</taxon>
        <taxon>Pseudomonadota</taxon>
        <taxon>Gammaproteobacteria</taxon>
        <taxon>Oceanospirillales</taxon>
        <taxon>Halomonadaceae</taxon>
        <taxon>Vreelandella</taxon>
    </lineage>
</organism>
<dbReference type="PROSITE" id="PS00094">
    <property type="entry name" value="C5_MTASE_1"/>
    <property type="match status" value="1"/>
</dbReference>
<dbReference type="PRINTS" id="PR00105">
    <property type="entry name" value="C5METTRFRASE"/>
</dbReference>
<dbReference type="GO" id="GO:0003677">
    <property type="term" value="F:DNA binding"/>
    <property type="evidence" value="ECO:0007669"/>
    <property type="project" value="TreeGrafter"/>
</dbReference>
<evidence type="ECO:0000256" key="8">
    <source>
        <dbReference type="RuleBase" id="RU000417"/>
    </source>
</evidence>
<dbReference type="AlphaFoldDB" id="A0A7X3KRQ6"/>
<evidence type="ECO:0000256" key="6">
    <source>
        <dbReference type="PROSITE-ProRule" id="PRU01016"/>
    </source>
</evidence>
<keyword evidence="4" id="KW-0680">Restriction system</keyword>
<comment type="caution">
    <text evidence="9">The sequence shown here is derived from an EMBL/GenBank/DDBJ whole genome shotgun (WGS) entry which is preliminary data.</text>
</comment>
<evidence type="ECO:0000256" key="1">
    <source>
        <dbReference type="ARBA" id="ARBA00022603"/>
    </source>
</evidence>
<dbReference type="EMBL" id="WTKP01000006">
    <property type="protein sequence ID" value="MWJ28606.1"/>
    <property type="molecule type" value="Genomic_DNA"/>
</dbReference>
<dbReference type="InterPro" id="IPR029063">
    <property type="entry name" value="SAM-dependent_MTases_sf"/>
</dbReference>
<keyword evidence="2 6" id="KW-0808">Transferase</keyword>
<dbReference type="PROSITE" id="PS51679">
    <property type="entry name" value="SAM_MT_C5"/>
    <property type="match status" value="1"/>
</dbReference>
<comment type="catalytic activity">
    <reaction evidence="5 8">
        <text>a 2'-deoxycytidine in DNA + S-adenosyl-L-methionine = a 5-methyl-2'-deoxycytidine in DNA + S-adenosyl-L-homocysteine + H(+)</text>
        <dbReference type="Rhea" id="RHEA:13681"/>
        <dbReference type="Rhea" id="RHEA-COMP:11369"/>
        <dbReference type="Rhea" id="RHEA-COMP:11370"/>
        <dbReference type="ChEBI" id="CHEBI:15378"/>
        <dbReference type="ChEBI" id="CHEBI:57856"/>
        <dbReference type="ChEBI" id="CHEBI:59789"/>
        <dbReference type="ChEBI" id="CHEBI:85452"/>
        <dbReference type="ChEBI" id="CHEBI:85454"/>
        <dbReference type="EC" id="2.1.1.37"/>
    </reaction>
</comment>
<dbReference type="Gene3D" id="3.90.120.10">
    <property type="entry name" value="DNA Methylase, subunit A, domain 2"/>
    <property type="match status" value="1"/>
</dbReference>
<evidence type="ECO:0000313" key="10">
    <source>
        <dbReference type="Proteomes" id="UP000437638"/>
    </source>
</evidence>
<gene>
    <name evidence="9" type="primary">dcm</name>
    <name evidence="9" type="ORF">GPM19_10375</name>
</gene>
<dbReference type="EC" id="2.1.1.37" evidence="8"/>
<sequence length="443" mass="49652">MYKVVSLFSGCGGLDIGFKNLGFNLVYAADNDKESINIYKKNVDENAFVRDVTSEEFHSDISAIGKCDLILGGFPCQGFSKAGPKKHGDHRNTLYYEMKSAVEALSPEMFIAENVDGLKQNFGGKYVKSIVDDFSRIGYHVEVSILDAVAYGVPQHRRRIFFVGTKNTSSQIFYWPTPTHDSPIRNGEFSIKVVGSLFGEDHPNPATLQKAKTIRDSISDLVELNGQASDHKIIDSWPEKYNYIFEKISQGQKLCNVRHSEASVYTWEIPEAFGCVTSNQVKILETISRNRRHKKFGSIPNGNPLPLSAIEELSGFSVTSGEIEGLLNAGYLKEKDGGYDLKGAMFCSGLFKRPLWDKPSPTILTNFHNPRYFLHPEENRPFTLRECARLQGFDDSFNFSLNETKKELLAGYRLVGNSVPPILSEKIAKATLDYLRKDKVRAA</sequence>
<name>A0A7X3KRQ6_9GAMM</name>
<dbReference type="RefSeq" id="WP_160418956.1">
    <property type="nucleotide sequence ID" value="NZ_WTKP01000006.1"/>
</dbReference>
<dbReference type="PANTHER" id="PTHR10629:SF52">
    <property type="entry name" value="DNA (CYTOSINE-5)-METHYLTRANSFERASE 1"/>
    <property type="match status" value="1"/>
</dbReference>
<dbReference type="InterPro" id="IPR018117">
    <property type="entry name" value="C5_DNA_meth_AS"/>
</dbReference>
<evidence type="ECO:0000256" key="2">
    <source>
        <dbReference type="ARBA" id="ARBA00022679"/>
    </source>
</evidence>
<dbReference type="Proteomes" id="UP000437638">
    <property type="component" value="Unassembled WGS sequence"/>
</dbReference>
<evidence type="ECO:0000256" key="7">
    <source>
        <dbReference type="RuleBase" id="RU000416"/>
    </source>
</evidence>
<dbReference type="InterPro" id="IPR050390">
    <property type="entry name" value="C5-Methyltransferase"/>
</dbReference>
<dbReference type="GO" id="GO:0044027">
    <property type="term" value="P:negative regulation of gene expression via chromosomal CpG island methylation"/>
    <property type="evidence" value="ECO:0007669"/>
    <property type="project" value="TreeGrafter"/>
</dbReference>
<comment type="similarity">
    <text evidence="6 7">Belongs to the class I-like SAM-binding methyltransferase superfamily. C5-methyltransferase family.</text>
</comment>
<evidence type="ECO:0000256" key="4">
    <source>
        <dbReference type="ARBA" id="ARBA00022747"/>
    </source>
</evidence>
<feature type="active site" evidence="6">
    <location>
        <position position="76"/>
    </location>
</feature>
<dbReference type="NCBIfam" id="TIGR00675">
    <property type="entry name" value="dcm"/>
    <property type="match status" value="1"/>
</dbReference>
<evidence type="ECO:0000256" key="3">
    <source>
        <dbReference type="ARBA" id="ARBA00022691"/>
    </source>
</evidence>
<dbReference type="GO" id="GO:0003886">
    <property type="term" value="F:DNA (cytosine-5-)-methyltransferase activity"/>
    <property type="evidence" value="ECO:0007669"/>
    <property type="project" value="UniProtKB-EC"/>
</dbReference>